<accession>A0A2H4Q5E2</accession>
<keyword evidence="2" id="KW-1185">Reference proteome</keyword>
<dbReference type="Proteomes" id="UP000198888">
    <property type="component" value="Unassembled WGS sequence"/>
</dbReference>
<proteinExistence type="predicted"/>
<name>A0A1H6XAT4_9EURY</name>
<dbReference type="KEGG" id="hae:halTADL_2879"/>
<reference evidence="1 2" key="1">
    <citation type="submission" date="2016-10" db="EMBL/GenBank/DDBJ databases">
        <authorList>
            <person name="de Groot N.N."/>
        </authorList>
    </citation>
    <scope>NUCLEOTIDE SEQUENCE [LARGE SCALE GENOMIC DNA]</scope>
    <source>
        <strain evidence="1 2">DSM 22187</strain>
    </source>
</reference>
<protein>
    <submittedName>
        <fullName evidence="1">Uncharacterized protein</fullName>
    </submittedName>
</protein>
<organism evidence="1 2">
    <name type="scientific">Halohasta litchfieldiae</name>
    <dbReference type="NCBI Taxonomy" id="1073996"/>
    <lineage>
        <taxon>Archaea</taxon>
        <taxon>Methanobacteriati</taxon>
        <taxon>Methanobacteriota</taxon>
        <taxon>Stenosarchaea group</taxon>
        <taxon>Halobacteria</taxon>
        <taxon>Halobacteriales</taxon>
        <taxon>Haloferacaceae</taxon>
        <taxon>Halohasta</taxon>
    </lineage>
</organism>
<gene>
    <name evidence="1" type="ORF">SAMN05444271_1323</name>
</gene>
<sequence length="73" mass="8374">MDFILIGVIPRKDQVLILIIDEQFDERIRNQVDCVVDVLGSCFNLSFEHAISCLQGIVFTELIDSLLIDVFFK</sequence>
<dbReference type="EMBL" id="FNYR01000032">
    <property type="protein sequence ID" value="SEJ21942.1"/>
    <property type="molecule type" value="Genomic_DNA"/>
</dbReference>
<evidence type="ECO:0000313" key="2">
    <source>
        <dbReference type="Proteomes" id="UP000198888"/>
    </source>
</evidence>
<dbReference type="AlphaFoldDB" id="A0A1H6XAT4"/>
<evidence type="ECO:0000313" key="1">
    <source>
        <dbReference type="EMBL" id="SEJ21942.1"/>
    </source>
</evidence>
<accession>A0A1H6XAT4</accession>